<sequence>MFGFWRQRTFKDSQLGQFKRVRTMWFPATVQDGLYVSVEGDKERPSPEAVEVARQLLRSPKDLIRAADAFVRSDACAQEFIAGNGELVCDGFTVYKSGKFAVEFSLSEWPDAMISVAFEGAEPCSVSFGD</sequence>
<dbReference type="Proteomes" id="UP000235916">
    <property type="component" value="Unassembled WGS sequence"/>
</dbReference>
<reference evidence="1 2" key="1">
    <citation type="submission" date="2018-01" db="EMBL/GenBank/DDBJ databases">
        <title>Draft genome sequence of Paucibacter aquatile CR182 isolated from freshwater of the Nakdong River.</title>
        <authorList>
            <person name="Choi A."/>
            <person name="Chung E.J."/>
        </authorList>
    </citation>
    <scope>NUCLEOTIDE SEQUENCE [LARGE SCALE GENOMIC DNA]</scope>
    <source>
        <strain evidence="1 2">CR182</strain>
    </source>
</reference>
<dbReference type="RefSeq" id="WP_102767122.1">
    <property type="nucleotide sequence ID" value="NZ_POSP01000003.1"/>
</dbReference>
<gene>
    <name evidence="1" type="ORF">C1O66_06425</name>
</gene>
<comment type="caution">
    <text evidence="1">The sequence shown here is derived from an EMBL/GenBank/DDBJ whole genome shotgun (WGS) entry which is preliminary data.</text>
</comment>
<name>A0A2N8KUS1_9BURK</name>
<proteinExistence type="predicted"/>
<accession>A0A2N8KUS1</accession>
<keyword evidence="2" id="KW-1185">Reference proteome</keyword>
<evidence type="ECO:0000313" key="1">
    <source>
        <dbReference type="EMBL" id="PND37205.1"/>
    </source>
</evidence>
<dbReference type="AlphaFoldDB" id="A0A2N8KUS1"/>
<dbReference type="OrthoDB" id="8908265at2"/>
<dbReference type="EMBL" id="POSP01000003">
    <property type="protein sequence ID" value="PND37205.1"/>
    <property type="molecule type" value="Genomic_DNA"/>
</dbReference>
<evidence type="ECO:0000313" key="2">
    <source>
        <dbReference type="Proteomes" id="UP000235916"/>
    </source>
</evidence>
<protein>
    <submittedName>
        <fullName evidence="1">Uncharacterized protein</fullName>
    </submittedName>
</protein>
<organism evidence="1 2">
    <name type="scientific">Kinneretia aquatilis</name>
    <dbReference type="NCBI Taxonomy" id="2070761"/>
    <lineage>
        <taxon>Bacteria</taxon>
        <taxon>Pseudomonadati</taxon>
        <taxon>Pseudomonadota</taxon>
        <taxon>Betaproteobacteria</taxon>
        <taxon>Burkholderiales</taxon>
        <taxon>Sphaerotilaceae</taxon>
        <taxon>Roseateles</taxon>
    </lineage>
</organism>